<reference evidence="19 20" key="1">
    <citation type="submission" date="2019-06" db="EMBL/GenBank/DDBJ databases">
        <title>Sequencing the genomes of 1000 actinobacteria strains.</title>
        <authorList>
            <person name="Klenk H.-P."/>
        </authorList>
    </citation>
    <scope>NUCLEOTIDE SEQUENCE [LARGE SCALE GENOMIC DNA]</scope>
    <source>
        <strain evidence="19 20">DSM 18031</strain>
    </source>
</reference>
<name>A0A543I581_9MICO</name>
<dbReference type="InterPro" id="IPR050893">
    <property type="entry name" value="Sugar_PTS"/>
</dbReference>
<dbReference type="PROSITE" id="PS51099">
    <property type="entry name" value="PTS_EIIB_TYPE_2"/>
    <property type="match status" value="1"/>
</dbReference>
<keyword evidence="7" id="KW-1003">Cell membrane</keyword>
<keyword evidence="20" id="KW-1185">Reference proteome</keyword>
<dbReference type="InterPro" id="IPR036095">
    <property type="entry name" value="PTS_EIIB-like_sf"/>
</dbReference>
<dbReference type="SUPFAM" id="SSF52794">
    <property type="entry name" value="PTS system IIB component-like"/>
    <property type="match status" value="1"/>
</dbReference>
<keyword evidence="11" id="KW-0598">Phosphotransferase system</keyword>
<feature type="transmembrane region" description="Helical" evidence="16">
    <location>
        <begin position="87"/>
        <end position="117"/>
    </location>
</feature>
<feature type="transmembrane region" description="Helical" evidence="16">
    <location>
        <begin position="138"/>
        <end position="159"/>
    </location>
</feature>
<evidence type="ECO:0000256" key="14">
    <source>
        <dbReference type="ARBA" id="ARBA00023136"/>
    </source>
</evidence>
<evidence type="ECO:0000259" key="17">
    <source>
        <dbReference type="PROSITE" id="PS51099"/>
    </source>
</evidence>
<dbReference type="NCBIfam" id="TIGR00851">
    <property type="entry name" value="mtlA"/>
    <property type="match status" value="1"/>
</dbReference>
<keyword evidence="14 16" id="KW-0472">Membrane</keyword>
<accession>A0A543I581</accession>
<dbReference type="CDD" id="cd05567">
    <property type="entry name" value="PTS_IIB_mannitol"/>
    <property type="match status" value="1"/>
</dbReference>
<evidence type="ECO:0000256" key="5">
    <source>
        <dbReference type="ARBA" id="ARBA00021825"/>
    </source>
</evidence>
<keyword evidence="13 16" id="KW-1133">Transmembrane helix</keyword>
<comment type="subcellular location">
    <subcellularLocation>
        <location evidence="3">Cell membrane</location>
        <topology evidence="3">Multi-pass membrane protein</topology>
    </subcellularLocation>
</comment>
<evidence type="ECO:0000313" key="19">
    <source>
        <dbReference type="EMBL" id="TQM65748.1"/>
    </source>
</evidence>
<dbReference type="RefSeq" id="WP_141915635.1">
    <property type="nucleotide sequence ID" value="NZ_BAAAYS010000001.1"/>
</dbReference>
<dbReference type="NCBIfam" id="NF011663">
    <property type="entry name" value="PRK15083.1"/>
    <property type="match status" value="1"/>
</dbReference>
<evidence type="ECO:0000256" key="9">
    <source>
        <dbReference type="ARBA" id="ARBA00022597"/>
    </source>
</evidence>
<comment type="caution">
    <text evidence="19">The sequence shown here is derived from an EMBL/GenBank/DDBJ whole genome shotgun (WGS) entry which is preliminary data.</text>
</comment>
<dbReference type="AlphaFoldDB" id="A0A543I581"/>
<feature type="transmembrane region" description="Helical" evidence="16">
    <location>
        <begin position="320"/>
        <end position="343"/>
    </location>
</feature>
<dbReference type="PANTHER" id="PTHR30181">
    <property type="entry name" value="MANNITOL PERMEASE IIC COMPONENT"/>
    <property type="match status" value="1"/>
</dbReference>
<evidence type="ECO:0000256" key="13">
    <source>
        <dbReference type="ARBA" id="ARBA00022989"/>
    </source>
</evidence>
<dbReference type="InterPro" id="IPR003352">
    <property type="entry name" value="PTS_EIIC"/>
</dbReference>
<evidence type="ECO:0000256" key="6">
    <source>
        <dbReference type="ARBA" id="ARBA00022448"/>
    </source>
</evidence>
<evidence type="ECO:0000256" key="2">
    <source>
        <dbReference type="ARBA" id="ARBA00002434"/>
    </source>
</evidence>
<dbReference type="InterPro" id="IPR013014">
    <property type="entry name" value="PTS_EIIC_2"/>
</dbReference>
<dbReference type="PROSITE" id="PS51104">
    <property type="entry name" value="PTS_EIIC_TYPE_2"/>
    <property type="match status" value="1"/>
</dbReference>
<dbReference type="InterPro" id="IPR004718">
    <property type="entry name" value="PTS_IIC_mtl"/>
</dbReference>
<dbReference type="PANTHER" id="PTHR30181:SF2">
    <property type="entry name" value="PTS SYSTEM MANNITOL-SPECIFIC EIICBA COMPONENT"/>
    <property type="match status" value="1"/>
</dbReference>
<evidence type="ECO:0000256" key="7">
    <source>
        <dbReference type="ARBA" id="ARBA00022475"/>
    </source>
</evidence>
<dbReference type="GO" id="GO:0005886">
    <property type="term" value="C:plasma membrane"/>
    <property type="evidence" value="ECO:0007669"/>
    <property type="project" value="UniProtKB-SubCell"/>
</dbReference>
<dbReference type="InterPro" id="IPR013011">
    <property type="entry name" value="PTS_EIIB_2"/>
</dbReference>
<evidence type="ECO:0000256" key="4">
    <source>
        <dbReference type="ARBA" id="ARBA00011909"/>
    </source>
</evidence>
<evidence type="ECO:0000256" key="11">
    <source>
        <dbReference type="ARBA" id="ARBA00022683"/>
    </source>
</evidence>
<organism evidence="19 20">
    <name type="scientific">Klugiella xanthotipulae</name>
    <dbReference type="NCBI Taxonomy" id="244735"/>
    <lineage>
        <taxon>Bacteria</taxon>
        <taxon>Bacillati</taxon>
        <taxon>Actinomycetota</taxon>
        <taxon>Actinomycetes</taxon>
        <taxon>Micrococcales</taxon>
        <taxon>Microbacteriaceae</taxon>
        <taxon>Klugiella</taxon>
    </lineage>
</organism>
<comment type="function">
    <text evidence="2">The phosphoenolpyruvate-dependent sugar phosphotransferase system (sugar PTS), a major carbohydrate active transport system, catalyzes the phosphorylation of incoming sugar substrates concomitantly with their translocation across the cell membrane. The enzyme II CmtAB PTS system is involved in D-mannitol transport.</text>
</comment>
<dbReference type="GO" id="GO:0009401">
    <property type="term" value="P:phosphoenolpyruvate-dependent sugar phosphotransferase system"/>
    <property type="evidence" value="ECO:0007669"/>
    <property type="project" value="UniProtKB-KW"/>
</dbReference>
<proteinExistence type="predicted"/>
<evidence type="ECO:0000256" key="8">
    <source>
        <dbReference type="ARBA" id="ARBA00022553"/>
    </source>
</evidence>
<evidence type="ECO:0000256" key="16">
    <source>
        <dbReference type="SAM" id="Phobius"/>
    </source>
</evidence>
<dbReference type="GO" id="GO:0090563">
    <property type="term" value="F:protein-phosphocysteine-sugar phosphotransferase activity"/>
    <property type="evidence" value="ECO:0007669"/>
    <property type="project" value="TreeGrafter"/>
</dbReference>
<evidence type="ECO:0000256" key="1">
    <source>
        <dbReference type="ARBA" id="ARBA00001655"/>
    </source>
</evidence>
<evidence type="ECO:0000256" key="12">
    <source>
        <dbReference type="ARBA" id="ARBA00022692"/>
    </source>
</evidence>
<dbReference type="EC" id="2.7.1.197" evidence="4"/>
<dbReference type="EMBL" id="VFPN01000001">
    <property type="protein sequence ID" value="TQM65748.1"/>
    <property type="molecule type" value="Genomic_DNA"/>
</dbReference>
<dbReference type="InterPro" id="IPR029503">
    <property type="entry name" value="PTS_EIIB_mannitol"/>
</dbReference>
<evidence type="ECO:0000256" key="10">
    <source>
        <dbReference type="ARBA" id="ARBA00022679"/>
    </source>
</evidence>
<protein>
    <recommendedName>
        <fullName evidence="5">PTS system mannitol-specific EIICB component</fullName>
        <ecNumber evidence="4">2.7.1.197</ecNumber>
    </recommendedName>
    <alternativeName>
        <fullName evidence="15">EIICB-Mtl</fullName>
    </alternativeName>
</protein>
<evidence type="ECO:0000259" key="18">
    <source>
        <dbReference type="PROSITE" id="PS51104"/>
    </source>
</evidence>
<keyword evidence="8" id="KW-0597">Phosphoprotein</keyword>
<keyword evidence="6" id="KW-0813">Transport</keyword>
<feature type="transmembrane region" description="Helical" evidence="16">
    <location>
        <begin position="278"/>
        <end position="300"/>
    </location>
</feature>
<sequence length="497" mass="51254">MTTTSTDTAGNGARVGVQRFGTFLSGMVMPNIPAFIAWGLITAFFIDVGWTPNEGLASIVGPTIHYLLPLLIANTGGRMVYDTRGGVVATIATMGAIAAAPDIHMFIGAMALGPLAAWIMKKLDGLWEDKIKPGFEMLVNMFSAGIVGFGLAIGGFYLIGPAVTWITHVLGGGVNWLIETGWLPLTSIIIEPAKVFFLNNAINHGVLTPLGTEQADEAGKSILFLLEANPGPGVGILLAFAIFGVGMARASAPGAMIIQFFGGIHEIYFPYVLMKPALVLAAIAGGATGVATNLIFQTGLRAPAAPGSIIAILIQTASDSYVGVILSVILSATVSFLVAAVILRASRSRDLAAEAAGENKLAEAVSQNAANKGGESRVGSLLGENGAEATPTASTATLTTVAPVTSIIFACDAGMGSSAMGASVLRNKLKKAGVAGITVTNKAIANLVDGEAQIVITHKDLTERALGKIPSAQHVSVDNFMNSPRYDEVVQAVADQP</sequence>
<gene>
    <name evidence="19" type="ORF">FB466_0560</name>
</gene>
<feature type="domain" description="PTS EIIB type-2" evidence="17">
    <location>
        <begin position="405"/>
        <end position="497"/>
    </location>
</feature>
<comment type="catalytic activity">
    <reaction evidence="1">
        <text>D-mannitol(out) + N(pros)-phospho-L-histidyl-[protein] = D-mannitol 1-phosphate(in) + L-histidyl-[protein]</text>
        <dbReference type="Rhea" id="RHEA:33363"/>
        <dbReference type="Rhea" id="RHEA-COMP:9745"/>
        <dbReference type="Rhea" id="RHEA-COMP:9746"/>
        <dbReference type="ChEBI" id="CHEBI:16899"/>
        <dbReference type="ChEBI" id="CHEBI:29979"/>
        <dbReference type="ChEBI" id="CHEBI:61381"/>
        <dbReference type="ChEBI" id="CHEBI:64837"/>
        <dbReference type="EC" id="2.7.1.197"/>
    </reaction>
</comment>
<evidence type="ECO:0000256" key="3">
    <source>
        <dbReference type="ARBA" id="ARBA00004651"/>
    </source>
</evidence>
<keyword evidence="9" id="KW-0762">Sugar transport</keyword>
<keyword evidence="12 16" id="KW-0812">Transmembrane</keyword>
<evidence type="ECO:0000313" key="20">
    <source>
        <dbReference type="Proteomes" id="UP000318331"/>
    </source>
</evidence>
<dbReference type="GO" id="GO:0022872">
    <property type="term" value="F:protein-N(PI)-phosphohistidine-mannitol phosphotransferase system transmembrane transporter activity"/>
    <property type="evidence" value="ECO:0007669"/>
    <property type="project" value="InterPro"/>
</dbReference>
<dbReference type="Gene3D" id="3.40.50.2300">
    <property type="match status" value="1"/>
</dbReference>
<feature type="domain" description="PTS EIIC type-2" evidence="18">
    <location>
        <begin position="20"/>
        <end position="352"/>
    </location>
</feature>
<keyword evidence="10" id="KW-0808">Transferase</keyword>
<dbReference type="InterPro" id="IPR003501">
    <property type="entry name" value="PTS_EIIB_2/3"/>
</dbReference>
<dbReference type="Proteomes" id="UP000318331">
    <property type="component" value="Unassembled WGS sequence"/>
</dbReference>
<dbReference type="Pfam" id="PF02302">
    <property type="entry name" value="PTS_IIB"/>
    <property type="match status" value="1"/>
</dbReference>
<dbReference type="OrthoDB" id="9814222at2"/>
<feature type="transmembrane region" description="Helical" evidence="16">
    <location>
        <begin position="234"/>
        <end position="258"/>
    </location>
</feature>
<evidence type="ECO:0000256" key="15">
    <source>
        <dbReference type="ARBA" id="ARBA00033349"/>
    </source>
</evidence>
<feature type="transmembrane region" description="Helical" evidence="16">
    <location>
        <begin position="63"/>
        <end position="81"/>
    </location>
</feature>
<dbReference type="Pfam" id="PF02378">
    <property type="entry name" value="PTS_EIIC"/>
    <property type="match status" value="1"/>
</dbReference>